<dbReference type="EMBL" id="JAGQHR010000449">
    <property type="protein sequence ID" value="MCA9728685.1"/>
    <property type="molecule type" value="Genomic_DNA"/>
</dbReference>
<evidence type="ECO:0000313" key="2">
    <source>
        <dbReference type="Proteomes" id="UP000697710"/>
    </source>
</evidence>
<sequence>KHEYDEADLSAWSRTRSHLSKIARWCRSRDLPFHLVVLPAGPQIEPIGEMRRRIVMLSGESGLIRSTRLQDETLDWCRTENVTGLDLLPVMRDHKARHPEEVLFYPIDQHLTPAGNRVAAEAVRDLLLAHSD</sequence>
<comment type="caution">
    <text evidence="1">The sequence shown here is derived from an EMBL/GenBank/DDBJ whole genome shotgun (WGS) entry which is preliminary data.</text>
</comment>
<gene>
    <name evidence="1" type="ORF">KC729_13430</name>
</gene>
<protein>
    <recommendedName>
        <fullName evidence="3">AlgX/AlgJ SGNH hydrolase-like domain-containing protein</fullName>
    </recommendedName>
</protein>
<name>A0A956LZM9_UNCEI</name>
<reference evidence="1" key="2">
    <citation type="journal article" date="2021" name="Microbiome">
        <title>Successional dynamics and alternative stable states in a saline activated sludge microbial community over 9 years.</title>
        <authorList>
            <person name="Wang Y."/>
            <person name="Ye J."/>
            <person name="Ju F."/>
            <person name="Liu L."/>
            <person name="Boyd J.A."/>
            <person name="Deng Y."/>
            <person name="Parks D.H."/>
            <person name="Jiang X."/>
            <person name="Yin X."/>
            <person name="Woodcroft B.J."/>
            <person name="Tyson G.W."/>
            <person name="Hugenholtz P."/>
            <person name="Polz M.F."/>
            <person name="Zhang T."/>
        </authorList>
    </citation>
    <scope>NUCLEOTIDE SEQUENCE</scope>
    <source>
        <strain evidence="1">HKST-UBA01</strain>
    </source>
</reference>
<reference evidence="1" key="1">
    <citation type="submission" date="2020-04" db="EMBL/GenBank/DDBJ databases">
        <authorList>
            <person name="Zhang T."/>
        </authorList>
    </citation>
    <scope>NUCLEOTIDE SEQUENCE</scope>
    <source>
        <strain evidence="1">HKST-UBA01</strain>
    </source>
</reference>
<evidence type="ECO:0000313" key="1">
    <source>
        <dbReference type="EMBL" id="MCA9728685.1"/>
    </source>
</evidence>
<organism evidence="1 2">
    <name type="scientific">Eiseniibacteriota bacterium</name>
    <dbReference type="NCBI Taxonomy" id="2212470"/>
    <lineage>
        <taxon>Bacteria</taxon>
        <taxon>Candidatus Eiseniibacteriota</taxon>
    </lineage>
</organism>
<evidence type="ECO:0008006" key="3">
    <source>
        <dbReference type="Google" id="ProtNLM"/>
    </source>
</evidence>
<proteinExistence type="predicted"/>
<feature type="non-terminal residue" evidence="1">
    <location>
        <position position="1"/>
    </location>
</feature>
<dbReference type="AlphaFoldDB" id="A0A956LZM9"/>
<dbReference type="SUPFAM" id="SSF52266">
    <property type="entry name" value="SGNH hydrolase"/>
    <property type="match status" value="1"/>
</dbReference>
<accession>A0A956LZM9</accession>
<dbReference type="Proteomes" id="UP000697710">
    <property type="component" value="Unassembled WGS sequence"/>
</dbReference>